<dbReference type="Pfam" id="PF07679">
    <property type="entry name" value="I-set"/>
    <property type="match status" value="1"/>
</dbReference>
<protein>
    <recommendedName>
        <fullName evidence="2">Ig-like domain-containing protein</fullName>
    </recommendedName>
</protein>
<feature type="region of interest" description="Disordered" evidence="1">
    <location>
        <begin position="409"/>
        <end position="448"/>
    </location>
</feature>
<gene>
    <name evidence="3" type="ORF">ONB1V03_LOCUS12120</name>
</gene>
<dbReference type="OrthoDB" id="10072397at2759"/>
<organism evidence="3">
    <name type="scientific">Oppiella nova</name>
    <dbReference type="NCBI Taxonomy" id="334625"/>
    <lineage>
        <taxon>Eukaryota</taxon>
        <taxon>Metazoa</taxon>
        <taxon>Ecdysozoa</taxon>
        <taxon>Arthropoda</taxon>
        <taxon>Chelicerata</taxon>
        <taxon>Arachnida</taxon>
        <taxon>Acari</taxon>
        <taxon>Acariformes</taxon>
        <taxon>Sarcoptiformes</taxon>
        <taxon>Oribatida</taxon>
        <taxon>Brachypylina</taxon>
        <taxon>Oppioidea</taxon>
        <taxon>Oppiidae</taxon>
        <taxon>Oppiella</taxon>
    </lineage>
</organism>
<accession>A0A7R9M8C0</accession>
<dbReference type="InterPro" id="IPR003599">
    <property type="entry name" value="Ig_sub"/>
</dbReference>
<feature type="region of interest" description="Disordered" evidence="1">
    <location>
        <begin position="276"/>
        <end position="306"/>
    </location>
</feature>
<feature type="domain" description="Ig-like" evidence="2">
    <location>
        <begin position="117"/>
        <end position="194"/>
    </location>
</feature>
<evidence type="ECO:0000313" key="3">
    <source>
        <dbReference type="EMBL" id="CAD7655477.1"/>
    </source>
</evidence>
<evidence type="ECO:0000259" key="2">
    <source>
        <dbReference type="PROSITE" id="PS50835"/>
    </source>
</evidence>
<dbReference type="SMART" id="SM00409">
    <property type="entry name" value="IG"/>
    <property type="match status" value="1"/>
</dbReference>
<dbReference type="SUPFAM" id="SSF48726">
    <property type="entry name" value="Immunoglobulin"/>
    <property type="match status" value="1"/>
</dbReference>
<dbReference type="Gene3D" id="2.60.40.10">
    <property type="entry name" value="Immunoglobulins"/>
    <property type="match status" value="1"/>
</dbReference>
<dbReference type="Proteomes" id="UP000728032">
    <property type="component" value="Unassembled WGS sequence"/>
</dbReference>
<feature type="compositionally biased region" description="Polar residues" evidence="1">
    <location>
        <begin position="409"/>
        <end position="439"/>
    </location>
</feature>
<dbReference type="AlphaFoldDB" id="A0A7R9M8C0"/>
<evidence type="ECO:0000313" key="4">
    <source>
        <dbReference type="Proteomes" id="UP000728032"/>
    </source>
</evidence>
<dbReference type="InterPro" id="IPR013783">
    <property type="entry name" value="Ig-like_fold"/>
</dbReference>
<reference evidence="3" key="1">
    <citation type="submission" date="2020-11" db="EMBL/GenBank/DDBJ databases">
        <authorList>
            <person name="Tran Van P."/>
        </authorList>
    </citation>
    <scope>NUCLEOTIDE SEQUENCE</scope>
</reference>
<feature type="compositionally biased region" description="Basic and acidic residues" evidence="1">
    <location>
        <begin position="29"/>
        <end position="41"/>
    </location>
</feature>
<feature type="compositionally biased region" description="Polar residues" evidence="1">
    <location>
        <begin position="277"/>
        <end position="294"/>
    </location>
</feature>
<dbReference type="InterPro" id="IPR007110">
    <property type="entry name" value="Ig-like_dom"/>
</dbReference>
<sequence length="502" mass="57632">MQISSDLSSLDPKMPFIGFPFQHCVQMESKPRGPDADEVARDPGALTSHPSYTDKDFEGHRALTVYCTEPNQSQAIEVIKTRVVDNQVKPVVKRVTKVPNYLPKELRMSDGSDRSDPFLVLRPGDACVQSGITVQFCCRGRGSKPLLFSWFKNDTILKSDENFHIFQSGEELNILEIVNTGAQYTDQYSCVVYNRFGYQWCDFTLEVKNTSFLSNNKMPIKKTNVRRDDTDAKLEASKVSECEVSPKITTNPKHDKHKTRPFVIQRTWAERVAELNSKAQSNQNETNVETNGHNSDPEEETNTSVPTVMSCTIAEREHKKWENPDIDLKDNPYSAEKLNSRIQQKVFNLDYESPIDKTDDNEDKDVDSSFLSSHSKELSRYQRDYYVRQQPLSKEETLRSFDENEYSNSKYFGVNQMQRKSSEDMSQMSETSNGKNSNETESELFVSDSDSMLPSVKDLVNRFSFNEQQTDKIPKLVHSLTARSLTKEFRQMSQLNLPRTQR</sequence>
<proteinExistence type="predicted"/>
<dbReference type="PROSITE" id="PS50835">
    <property type="entry name" value="IG_LIKE"/>
    <property type="match status" value="1"/>
</dbReference>
<dbReference type="InterPro" id="IPR013098">
    <property type="entry name" value="Ig_I-set"/>
</dbReference>
<dbReference type="InterPro" id="IPR036179">
    <property type="entry name" value="Ig-like_dom_sf"/>
</dbReference>
<evidence type="ECO:0000256" key="1">
    <source>
        <dbReference type="SAM" id="MobiDB-lite"/>
    </source>
</evidence>
<dbReference type="EMBL" id="CAJPVJ010009559">
    <property type="protein sequence ID" value="CAG2172664.1"/>
    <property type="molecule type" value="Genomic_DNA"/>
</dbReference>
<feature type="region of interest" description="Disordered" evidence="1">
    <location>
        <begin position="353"/>
        <end position="374"/>
    </location>
</feature>
<keyword evidence="4" id="KW-1185">Reference proteome</keyword>
<dbReference type="EMBL" id="OC924384">
    <property type="protein sequence ID" value="CAD7655477.1"/>
    <property type="molecule type" value="Genomic_DNA"/>
</dbReference>
<name>A0A7R9M8C0_9ACAR</name>
<feature type="region of interest" description="Disordered" evidence="1">
    <location>
        <begin position="27"/>
        <end position="55"/>
    </location>
</feature>
<dbReference type="CDD" id="cd00096">
    <property type="entry name" value="Ig"/>
    <property type="match status" value="1"/>
</dbReference>
<feature type="non-terminal residue" evidence="3">
    <location>
        <position position="1"/>
    </location>
</feature>